<name>A0ABQ4K4A9_9BACI</name>
<feature type="domain" description="Pyridoxamine 5'-phosphate oxidase N-terminal" evidence="1">
    <location>
        <begin position="3"/>
        <end position="106"/>
    </location>
</feature>
<evidence type="ECO:0000313" key="3">
    <source>
        <dbReference type="Proteomes" id="UP000680279"/>
    </source>
</evidence>
<dbReference type="PANTHER" id="PTHR40660">
    <property type="entry name" value="5'-PHOSPHATE OXIDASE PUTATIVE DOMAIN-CONTAINING PROTEIN-RELATED"/>
    <property type="match status" value="1"/>
</dbReference>
<dbReference type="Gene3D" id="2.30.110.10">
    <property type="entry name" value="Electron Transport, Fmn-binding Protein, Chain A"/>
    <property type="match status" value="1"/>
</dbReference>
<dbReference type="Proteomes" id="UP000680279">
    <property type="component" value="Unassembled WGS sequence"/>
</dbReference>
<protein>
    <recommendedName>
        <fullName evidence="1">Pyridoxamine 5'-phosphate oxidase N-terminal domain-containing protein</fullName>
    </recommendedName>
</protein>
<evidence type="ECO:0000313" key="2">
    <source>
        <dbReference type="EMBL" id="GIN20573.1"/>
    </source>
</evidence>
<proteinExistence type="predicted"/>
<dbReference type="Pfam" id="PF01243">
    <property type="entry name" value="PNPOx_N"/>
    <property type="match status" value="1"/>
</dbReference>
<dbReference type="InterPro" id="IPR012349">
    <property type="entry name" value="Split_barrel_FMN-bd"/>
</dbReference>
<dbReference type="InterPro" id="IPR011576">
    <property type="entry name" value="Pyridox_Oxase_N"/>
</dbReference>
<keyword evidence="3" id="KW-1185">Reference proteome</keyword>
<organism evidence="2 3">
    <name type="scientific">Siminovitchia fordii</name>
    <dbReference type="NCBI Taxonomy" id="254759"/>
    <lineage>
        <taxon>Bacteria</taxon>
        <taxon>Bacillati</taxon>
        <taxon>Bacillota</taxon>
        <taxon>Bacilli</taxon>
        <taxon>Bacillales</taxon>
        <taxon>Bacillaceae</taxon>
        <taxon>Siminovitchia</taxon>
    </lineage>
</organism>
<accession>A0ABQ4K4A9</accession>
<dbReference type="SUPFAM" id="SSF50475">
    <property type="entry name" value="FMN-binding split barrel"/>
    <property type="match status" value="1"/>
</dbReference>
<dbReference type="EMBL" id="BOQT01000005">
    <property type="protein sequence ID" value="GIN20573.1"/>
    <property type="molecule type" value="Genomic_DNA"/>
</dbReference>
<sequence>MMIDDDMRRVIEEQRLAFVATVCPDGSPNLSPKGTIAVWDEGHLVFLHLYSQGTVNNLEQNSCIELNVVDPIRRKGYRFKGIAEILKSGSKFNQIVEHFKQSRGTKPSRIKAAVLVKVLQAAPLISPAYDDISSEEEIARRWKHHYDELLDDL</sequence>
<dbReference type="PANTHER" id="PTHR40660:SF1">
    <property type="entry name" value="5'-PHOSPHATE OXIDASE PUTATIVE DOMAIN-CONTAINING PROTEIN-RELATED"/>
    <property type="match status" value="1"/>
</dbReference>
<reference evidence="2 3" key="1">
    <citation type="submission" date="2021-03" db="EMBL/GenBank/DDBJ databases">
        <title>Antimicrobial resistance genes in bacteria isolated from Japanese honey, and their potential for conferring macrolide and lincosamide resistance in the American foulbrood pathogen Paenibacillus larvae.</title>
        <authorList>
            <person name="Okamoto M."/>
            <person name="Kumagai M."/>
            <person name="Kanamori H."/>
            <person name="Takamatsu D."/>
        </authorList>
    </citation>
    <scope>NUCLEOTIDE SEQUENCE [LARGE SCALE GENOMIC DNA]</scope>
    <source>
        <strain evidence="2 3">J1TS3</strain>
    </source>
</reference>
<comment type="caution">
    <text evidence="2">The sequence shown here is derived from an EMBL/GenBank/DDBJ whole genome shotgun (WGS) entry which is preliminary data.</text>
</comment>
<gene>
    <name evidence="2" type="ORF">J1TS3_17070</name>
</gene>
<evidence type="ECO:0000259" key="1">
    <source>
        <dbReference type="Pfam" id="PF01243"/>
    </source>
</evidence>
<dbReference type="RefSeq" id="WP_212962805.1">
    <property type="nucleotide sequence ID" value="NZ_BOQT01000005.1"/>
</dbReference>